<proteinExistence type="predicted"/>
<dbReference type="PATRIC" id="fig|1365251.3.peg.4907"/>
<organism evidence="2 3">
    <name type="scientific">Pseudoalteromonas luteoviolacea H33</name>
    <dbReference type="NCBI Taxonomy" id="1365251"/>
    <lineage>
        <taxon>Bacteria</taxon>
        <taxon>Pseudomonadati</taxon>
        <taxon>Pseudomonadota</taxon>
        <taxon>Gammaproteobacteria</taxon>
        <taxon>Alteromonadales</taxon>
        <taxon>Pseudoalteromonadaceae</taxon>
        <taxon>Pseudoalteromonas</taxon>
    </lineage>
</organism>
<gene>
    <name evidence="2" type="ORF">N476_04700</name>
</gene>
<dbReference type="EMBL" id="AUXZ01000130">
    <property type="protein sequence ID" value="KZN45317.1"/>
    <property type="molecule type" value="Genomic_DNA"/>
</dbReference>
<sequence length="116" mass="13239">MEVNVKQSINKLFVYGSLAPDRENASVLEPLKATYQKGWVKGKLYEQGWGAAMGYPGIELSTEGDWIEGYLVRSSKLNDFWQVIDEFEGQEYTRQECEVKTASGECHRAYIYTLIS</sequence>
<dbReference type="InterPro" id="IPR013024">
    <property type="entry name" value="GGCT-like"/>
</dbReference>
<dbReference type="InterPro" id="IPR009288">
    <property type="entry name" value="AIG2-like_dom"/>
</dbReference>
<evidence type="ECO:0000313" key="3">
    <source>
        <dbReference type="Proteomes" id="UP000076503"/>
    </source>
</evidence>
<accession>A0A167AF60</accession>
<protein>
    <recommendedName>
        <fullName evidence="1">Gamma-glutamylcyclotransferase AIG2-like domain-containing protein</fullName>
    </recommendedName>
</protein>
<evidence type="ECO:0000313" key="2">
    <source>
        <dbReference type="EMBL" id="KZN45317.1"/>
    </source>
</evidence>
<dbReference type="CDD" id="cd06661">
    <property type="entry name" value="GGCT_like"/>
    <property type="match status" value="1"/>
</dbReference>
<evidence type="ECO:0000259" key="1">
    <source>
        <dbReference type="Pfam" id="PF06094"/>
    </source>
</evidence>
<dbReference type="AlphaFoldDB" id="A0A167AF60"/>
<dbReference type="SUPFAM" id="SSF110857">
    <property type="entry name" value="Gamma-glutamyl cyclotransferase-like"/>
    <property type="match status" value="1"/>
</dbReference>
<dbReference type="Gene3D" id="3.10.490.10">
    <property type="entry name" value="Gamma-glutamyl cyclotransferase-like"/>
    <property type="match status" value="1"/>
</dbReference>
<feature type="domain" description="Gamma-glutamylcyclotransferase AIG2-like" evidence="1">
    <location>
        <begin position="12"/>
        <end position="114"/>
    </location>
</feature>
<reference evidence="2 3" key="1">
    <citation type="submission" date="2013-07" db="EMBL/GenBank/DDBJ databases">
        <title>Comparative Genomic and Metabolomic Analysis of Twelve Strains of Pseudoalteromonas luteoviolacea.</title>
        <authorList>
            <person name="Vynne N.G."/>
            <person name="Mansson M."/>
            <person name="Gram L."/>
        </authorList>
    </citation>
    <scope>NUCLEOTIDE SEQUENCE [LARGE SCALE GENOMIC DNA]</scope>
    <source>
        <strain evidence="2 3">H33</strain>
    </source>
</reference>
<name>A0A167AF60_9GAMM</name>
<dbReference type="Pfam" id="PF06094">
    <property type="entry name" value="GGACT"/>
    <property type="match status" value="1"/>
</dbReference>
<dbReference type="Proteomes" id="UP000076503">
    <property type="component" value="Unassembled WGS sequence"/>
</dbReference>
<dbReference type="InterPro" id="IPR036568">
    <property type="entry name" value="GGCT-like_sf"/>
</dbReference>
<comment type="caution">
    <text evidence="2">The sequence shown here is derived from an EMBL/GenBank/DDBJ whole genome shotgun (WGS) entry which is preliminary data.</text>
</comment>